<protein>
    <submittedName>
        <fullName evidence="1">Uncharacterized protein</fullName>
    </submittedName>
</protein>
<accession>A0A4C1X3Y0</accession>
<comment type="caution">
    <text evidence="1">The sequence shown here is derived from an EMBL/GenBank/DDBJ whole genome shotgun (WGS) entry which is preliminary data.</text>
</comment>
<evidence type="ECO:0000313" key="1">
    <source>
        <dbReference type="EMBL" id="GBP58446.1"/>
    </source>
</evidence>
<dbReference type="EMBL" id="BGZK01000735">
    <property type="protein sequence ID" value="GBP58446.1"/>
    <property type="molecule type" value="Genomic_DNA"/>
</dbReference>
<sequence>MHVSNERLSEAFTKYMQLRIWTARRVNYYSSVASTVYRLFGNCGNLCIYNSTAVGRQLERSPGSTGRGPTCSTGSTFHDDCNLYGVQHMQFLAQFNSTRWHTSLDRYENGEKYNR</sequence>
<organism evidence="1 2">
    <name type="scientific">Eumeta variegata</name>
    <name type="common">Bagworm moth</name>
    <name type="synonym">Eumeta japonica</name>
    <dbReference type="NCBI Taxonomy" id="151549"/>
    <lineage>
        <taxon>Eukaryota</taxon>
        <taxon>Metazoa</taxon>
        <taxon>Ecdysozoa</taxon>
        <taxon>Arthropoda</taxon>
        <taxon>Hexapoda</taxon>
        <taxon>Insecta</taxon>
        <taxon>Pterygota</taxon>
        <taxon>Neoptera</taxon>
        <taxon>Endopterygota</taxon>
        <taxon>Lepidoptera</taxon>
        <taxon>Glossata</taxon>
        <taxon>Ditrysia</taxon>
        <taxon>Tineoidea</taxon>
        <taxon>Psychidae</taxon>
        <taxon>Oiketicinae</taxon>
        <taxon>Eumeta</taxon>
    </lineage>
</organism>
<reference evidence="1 2" key="1">
    <citation type="journal article" date="2019" name="Commun. Biol.">
        <title>The bagworm genome reveals a unique fibroin gene that provides high tensile strength.</title>
        <authorList>
            <person name="Kono N."/>
            <person name="Nakamura H."/>
            <person name="Ohtoshi R."/>
            <person name="Tomita M."/>
            <person name="Numata K."/>
            <person name="Arakawa K."/>
        </authorList>
    </citation>
    <scope>NUCLEOTIDE SEQUENCE [LARGE SCALE GENOMIC DNA]</scope>
</reference>
<evidence type="ECO:0000313" key="2">
    <source>
        <dbReference type="Proteomes" id="UP000299102"/>
    </source>
</evidence>
<name>A0A4C1X3Y0_EUMVA</name>
<gene>
    <name evidence="1" type="ORF">EVAR_36918_1</name>
</gene>
<dbReference type="AlphaFoldDB" id="A0A4C1X3Y0"/>
<keyword evidence="2" id="KW-1185">Reference proteome</keyword>
<dbReference type="Proteomes" id="UP000299102">
    <property type="component" value="Unassembled WGS sequence"/>
</dbReference>
<proteinExistence type="predicted"/>